<keyword evidence="3" id="KW-1185">Reference proteome</keyword>
<name>A0AAI8YLQ7_9PEZI</name>
<evidence type="ECO:0000313" key="3">
    <source>
        <dbReference type="Proteomes" id="UP001295740"/>
    </source>
</evidence>
<keyword evidence="1" id="KW-0732">Signal</keyword>
<dbReference type="SUPFAM" id="SSF53474">
    <property type="entry name" value="alpha/beta-Hydrolases"/>
    <property type="match status" value="1"/>
</dbReference>
<feature type="chain" id="PRO_5042598050" evidence="1">
    <location>
        <begin position="18"/>
        <end position="281"/>
    </location>
</feature>
<dbReference type="EMBL" id="CAUWAG010000012">
    <property type="protein sequence ID" value="CAJ2509349.1"/>
    <property type="molecule type" value="Genomic_DNA"/>
</dbReference>
<dbReference type="Gene3D" id="3.40.50.1820">
    <property type="entry name" value="alpha/beta hydrolase"/>
    <property type="match status" value="1"/>
</dbReference>
<sequence length="281" mass="29583">MKLNLFVVAAVAGAAYSTPMERREFNTSGGDGPYGPGQLFTETSLPQHTIYMPSKPGNASLPVLVWGNGGCSAEGDSNSELLNQIASYGYLAIASGSPGQQGNTTSQQMTESITWAVANAGKGAYANVDATKIMAAGFSCGGIQAYDQIWDSRVATIGIFSSGLLTNTTAASSFNKPILYCLGGTTDIAYENGERDFDNLPANTPSWKGNLDVGHGGTLYDVNGGLFGKAGLNWIQWVFRDDAAGKAYLQSGYTADGWQVETHALDQLKPSAKGNGTRRFS</sequence>
<evidence type="ECO:0000256" key="1">
    <source>
        <dbReference type="SAM" id="SignalP"/>
    </source>
</evidence>
<accession>A0AAI8YLQ7</accession>
<evidence type="ECO:0000313" key="2">
    <source>
        <dbReference type="EMBL" id="CAJ2509349.1"/>
    </source>
</evidence>
<protein>
    <submittedName>
        <fullName evidence="2">Uu.00g143750.m01.CDS01</fullName>
    </submittedName>
</protein>
<dbReference type="AlphaFoldDB" id="A0AAI8YLQ7"/>
<dbReference type="Proteomes" id="UP001295740">
    <property type="component" value="Unassembled WGS sequence"/>
</dbReference>
<dbReference type="InterPro" id="IPR029058">
    <property type="entry name" value="AB_hydrolase_fold"/>
</dbReference>
<proteinExistence type="predicted"/>
<reference evidence="2" key="1">
    <citation type="submission" date="2023-10" db="EMBL/GenBank/DDBJ databases">
        <authorList>
            <person name="Hackl T."/>
        </authorList>
    </citation>
    <scope>NUCLEOTIDE SEQUENCE</scope>
</reference>
<dbReference type="PANTHER" id="PTHR33428">
    <property type="entry name" value="CHLOROPHYLLASE-2, CHLOROPLASTIC"/>
    <property type="match status" value="1"/>
</dbReference>
<comment type="caution">
    <text evidence="2">The sequence shown here is derived from an EMBL/GenBank/DDBJ whole genome shotgun (WGS) entry which is preliminary data.</text>
</comment>
<feature type="signal peptide" evidence="1">
    <location>
        <begin position="1"/>
        <end position="17"/>
    </location>
</feature>
<organism evidence="2 3">
    <name type="scientific">Anthostomella pinea</name>
    <dbReference type="NCBI Taxonomy" id="933095"/>
    <lineage>
        <taxon>Eukaryota</taxon>
        <taxon>Fungi</taxon>
        <taxon>Dikarya</taxon>
        <taxon>Ascomycota</taxon>
        <taxon>Pezizomycotina</taxon>
        <taxon>Sordariomycetes</taxon>
        <taxon>Xylariomycetidae</taxon>
        <taxon>Xylariales</taxon>
        <taxon>Xylariaceae</taxon>
        <taxon>Anthostomella</taxon>
    </lineage>
</organism>
<gene>
    <name evidence="2" type="ORF">KHLLAP_LOCUS9817</name>
</gene>
<dbReference type="PANTHER" id="PTHR33428:SF14">
    <property type="entry name" value="CARBOXYLESTERASE TYPE B DOMAIN-CONTAINING PROTEIN"/>
    <property type="match status" value="1"/>
</dbReference>